<proteinExistence type="predicted"/>
<keyword evidence="4" id="KW-1185">Reference proteome</keyword>
<dbReference type="Pfam" id="PF08402">
    <property type="entry name" value="TOBE_2"/>
    <property type="match status" value="1"/>
</dbReference>
<dbReference type="GO" id="GO:0022857">
    <property type="term" value="F:transmembrane transporter activity"/>
    <property type="evidence" value="ECO:0007669"/>
    <property type="project" value="InterPro"/>
</dbReference>
<dbReference type="Gene3D" id="2.40.50.140">
    <property type="entry name" value="Nucleic acid-binding proteins"/>
    <property type="match status" value="1"/>
</dbReference>
<evidence type="ECO:0000256" key="1">
    <source>
        <dbReference type="ARBA" id="ARBA00022967"/>
    </source>
</evidence>
<sequence length="107" mass="12297">MNERPLFLNAEHLKNLGLPDGKLYLGIRPEHVIVKRAQEMLPELSASVDQVIDYGRYQQLTLNIGKGQTIKAIITNNEFKNDDLVYVLFTEKRTLFFDYASKKNING</sequence>
<dbReference type="AlphaFoldDB" id="A0A0R2CWI9"/>
<dbReference type="Gene3D" id="2.40.50.100">
    <property type="match status" value="1"/>
</dbReference>
<evidence type="ECO:0000313" key="4">
    <source>
        <dbReference type="Proteomes" id="UP000051015"/>
    </source>
</evidence>
<protein>
    <recommendedName>
        <fullName evidence="2">Transport-associated OB type 2 domain-containing protein</fullName>
    </recommendedName>
</protein>
<evidence type="ECO:0000259" key="2">
    <source>
        <dbReference type="Pfam" id="PF08402"/>
    </source>
</evidence>
<accession>A0A0R2CWI9</accession>
<dbReference type="GO" id="GO:0005524">
    <property type="term" value="F:ATP binding"/>
    <property type="evidence" value="ECO:0007669"/>
    <property type="project" value="InterPro"/>
</dbReference>
<reference evidence="3 4" key="1">
    <citation type="journal article" date="2015" name="Genome Announc.">
        <title>Expanding the biotechnology potential of lactobacilli through comparative genomics of 213 strains and associated genera.</title>
        <authorList>
            <person name="Sun Z."/>
            <person name="Harris H.M."/>
            <person name="McCann A."/>
            <person name="Guo C."/>
            <person name="Argimon S."/>
            <person name="Zhang W."/>
            <person name="Yang X."/>
            <person name="Jeffery I.B."/>
            <person name="Cooney J.C."/>
            <person name="Kagawa T.F."/>
            <person name="Liu W."/>
            <person name="Song Y."/>
            <person name="Salvetti E."/>
            <person name="Wrobel A."/>
            <person name="Rasinkangas P."/>
            <person name="Parkhill J."/>
            <person name="Rea M.C."/>
            <person name="O'Sullivan O."/>
            <person name="Ritari J."/>
            <person name="Douillard F.P."/>
            <person name="Paul Ross R."/>
            <person name="Yang R."/>
            <person name="Briner A.E."/>
            <person name="Felis G.E."/>
            <person name="de Vos W.M."/>
            <person name="Barrangou R."/>
            <person name="Klaenhammer T.R."/>
            <person name="Caufield P.W."/>
            <person name="Cui Y."/>
            <person name="Zhang H."/>
            <person name="O'Toole P.W."/>
        </authorList>
    </citation>
    <scope>NUCLEOTIDE SEQUENCE [LARGE SCALE GENOMIC DNA]</scope>
    <source>
        <strain evidence="3 4">DSM 21051</strain>
    </source>
</reference>
<keyword evidence="1" id="KW-1278">Translocase</keyword>
<dbReference type="STRING" id="1423725.FC19_GL001106"/>
<evidence type="ECO:0000313" key="3">
    <source>
        <dbReference type="EMBL" id="KRM96039.1"/>
    </source>
</evidence>
<dbReference type="EMBL" id="AYZD01000017">
    <property type="protein sequence ID" value="KRM96039.1"/>
    <property type="molecule type" value="Genomic_DNA"/>
</dbReference>
<name>A0A0R2CWI9_9LACO</name>
<dbReference type="InterPro" id="IPR008995">
    <property type="entry name" value="Mo/tungstate-bd_C_term_dom"/>
</dbReference>
<dbReference type="InterPro" id="IPR013611">
    <property type="entry name" value="Transp-assoc_OB_typ2"/>
</dbReference>
<organism evidence="3 4">
    <name type="scientific">Liquorilactobacillus aquaticus DSM 21051</name>
    <dbReference type="NCBI Taxonomy" id="1423725"/>
    <lineage>
        <taxon>Bacteria</taxon>
        <taxon>Bacillati</taxon>
        <taxon>Bacillota</taxon>
        <taxon>Bacilli</taxon>
        <taxon>Lactobacillales</taxon>
        <taxon>Lactobacillaceae</taxon>
        <taxon>Liquorilactobacillus</taxon>
    </lineage>
</organism>
<dbReference type="PATRIC" id="fig|1423725.3.peg.1140"/>
<dbReference type="InterPro" id="IPR012340">
    <property type="entry name" value="NA-bd_OB-fold"/>
</dbReference>
<dbReference type="SUPFAM" id="SSF50331">
    <property type="entry name" value="MOP-like"/>
    <property type="match status" value="1"/>
</dbReference>
<gene>
    <name evidence="3" type="ORF">FC19_GL001106</name>
</gene>
<dbReference type="Proteomes" id="UP000051015">
    <property type="component" value="Unassembled WGS sequence"/>
</dbReference>
<dbReference type="GO" id="GO:0043190">
    <property type="term" value="C:ATP-binding cassette (ABC) transporter complex"/>
    <property type="evidence" value="ECO:0007669"/>
    <property type="project" value="InterPro"/>
</dbReference>
<dbReference type="RefSeq" id="WP_057876114.1">
    <property type="nucleotide sequence ID" value="NZ_AYZD01000017.1"/>
</dbReference>
<feature type="domain" description="Transport-associated OB type 2" evidence="2">
    <location>
        <begin position="25"/>
        <end position="97"/>
    </location>
</feature>
<comment type="caution">
    <text evidence="3">The sequence shown here is derived from an EMBL/GenBank/DDBJ whole genome shotgun (WGS) entry which is preliminary data.</text>
</comment>